<feature type="compositionally biased region" description="Basic residues" evidence="1">
    <location>
        <begin position="27"/>
        <end position="38"/>
    </location>
</feature>
<feature type="compositionally biased region" description="Gly residues" evidence="1">
    <location>
        <begin position="17"/>
        <end position="26"/>
    </location>
</feature>
<feature type="compositionally biased region" description="Polar residues" evidence="1">
    <location>
        <begin position="40"/>
        <end position="58"/>
    </location>
</feature>
<dbReference type="Gene3D" id="1.10.287.1490">
    <property type="match status" value="1"/>
</dbReference>
<sequence length="2512" mass="289130">MSSSYINGKSFCPKQGSNGGSNGGGKKGNKKSNKRSNKKTCTSLHTGGSTVYTQPSGSNNSVYIKRKENVDYYSMIDVKSKSGINDRKSNISRVCLINDSNVCKMRFIKRGKRKVSLQLTKNSSIPVQSKVSSTSSYLLQRDNNLVITSSNDSTGVLKRACTVDDRIMIHNNGQNINISKAKNMSNVKKKKNMKLLINGKKERKMLDEGTNITIKGGDNKSTVEEREKGTSGRSAERGDVYSETFNKTNSAEKEDYDKNENNAWMHYRSNIEYVNDVDTKSDFPSCNFHNGESSTGRVKNCKCNSSHLSEILIHHYHIRDEDMQGKHKDKEVLLEEQTVLHQQNYHVEGNSNNPRCDDNHDMHEDILNQKKGGNNSSTNDYITYKRYVLRSESSSSSVTNEEHVLKELTEEGLTEDIAEGRDSPNRSPLMSGEFLEDAFDESVWGKEGVSEQCSNTSELLCELEEGGALLRISESFGLKCLPHIPEDASLISNNDILYSVNCKGVHLSYSDLNYDGCGNMYPQKDDKLNRSLPFENNFTHSVLNFMESENCGEEYIEKVISVESKSGKEKNEHLSNHSNEACGNDQTCESVHNIVVEGKCHSNILRKRKEIINNSRLSMSENCLEEVLRNEDPLYHSDFVLYHDDINTSSQFCNHKREIKRDIDKSYKDVSPCQTKDFFSNNSMKNNISDMYVMHIDDFEGVKKYCAKQHVGDDLHNVSNISNTPVEGEDSLSYNEEDKRRDGKRKTNQMYAMIFSPPDYTSARMERTSNCELVGSCEKENKIKEGENHNQDIYSSHSSKNFNVELLYSSSSIKSNSIAEYKEMETLTYENFPLMDKDAISTNGYDDEEVNKHPLFSTDGDDVNPVFSYREDEKVHQHWSYKLMPIILRKKWLDDLCKNKVKKGPQHSKEEREKEKRKRGKRGKRGKGGKTRRGRWTTLENIKKEQVPLPNDPWEEEERGIDNTKEKAIPDFGGGTRSSEQKLSSSGTSPAISPNEISQNNRRKIIKSKILNGLKKLMGRHISSGSGCSSSSGSGAYMGDKGEDVKFGAIQGNECGNGEAFVITQLESNCSGLDEMEEFKQVSNHLCNEVESEENKNKRRNILCDLHPFEDIKKEMSSNMNDRRSVEKSDGRQFLSERRITHCRSKSVEHAHTKDYMSEWKENIISSDNEHRKGYSYMDNKRSEYQRNDTITTDMSDMIKEIKMTHEKFNYTQSCYTSNDSLNFCENLHDNNVLPPEGRTNIGGNIEENGTMTSDVEKKKKKKKKFSEIKQDNTLLKSNTKNFSYLCFTTSNEEGEKDVMCEAIMSERKNEDMSSGDTLEAIMDEAVDTRDAEEESCPEKGKYREGDILAHLREEISLLERDNDRLRGEKELFKEKCDNLKNLVDGLSRESSISKRDADNWQNINSILKSENDSLQSEITLLRGNYDSVRSELRTMQNENGKLREDMEKATEEGRSAEEELRTVREENEKMKREYELLLTNRENMKTEKMNSILRINHLEEQVKKERHHLRDLERELESKTSELENKTRELDDKTSELDDKTSELEGKTRELEGKTRELDDKTRALDDKTRELDDRMRELLLREEEVKSLRSALDDMKREKQTLEEKLTKCKEKNKQVTQLSEEKITEIEEMRKVMKSKDEKISEMKTNEDILKGDIKEYLMNEDKNKNALKRLTEEVKVLECEIEKMKKCGREMGNQVTSLTIGEEKEIVHDEEERKVEWKESQKCYEKLKEANKKLRDKLNRIVQLVLGEREEKEKSIFKKIMNRTDEIGKNVDIISKEISTCKAKYNQDDEAADWFNMLVRLNSMSVDVVFVNEKLSMVEGVVREAISEVVTETIIQGSTNLDTPSRRKCTGEVDGSGDNLFNSMERFVTFFEVCFCGDFFLIVCYLCRGINEIHAKVRQKEMQNLGENISKMLRAVNDIINFYSEDDGNTSFLDSFVHLFEVTKGYLHKMEEIITRYEGEHKLVKIIYEIYNVKKSVRLVLKTFFSFYSINLGYPARQMDFFFPCEPSLALPVVRKLSPNSEGLSVSCNANSKVTHLGVPLREHGKNLIDGKGTTELHNLAFEIVQFDYNSHVIPSLIWNYADELSILKRREEEENNGNVGDNLSTCIIHSLIERMKLSNLIVDCDQFLSYIEEETLKRELRQNIFLKKNTTININMLHKHICIMCNFNIGIDYEYYHKEFLLLLNSIMFTPSMNTSGDKYSSNSLTQKPFYFLKSSDSTYSSNDLPSKGKVYPSNFTKSGNIGTSKFTKLIRKHRFKRDHIYDSIYYDNWNYPLLDVDNKFMSILFSMWQKMEIRFFEKLRNCNVTGAIWKRKTSKYDHSKETPVKRSTGWKRDTKNTPLEGEKSHVWKYRPLNGNSLGDGVAGTQNLAREGLPSGKHLRGGKEPCQQDYSVETLLQRMVYDTFNCSNEDDEIGISDFLSLFKTLNMNLSTSIMYSTWCIITGNKDVRAAVKEKISISRFIKKAYTTNPALIFFEFCKAKVKLREARKNVKLLQGYNKQMLLLVGAR</sequence>
<dbReference type="Proteomes" id="UP000078560">
    <property type="component" value="Unassembled WGS sequence"/>
</dbReference>
<feature type="compositionally biased region" description="Basic and acidic residues" evidence="1">
    <location>
        <begin position="960"/>
        <end position="969"/>
    </location>
</feature>
<evidence type="ECO:0000313" key="2">
    <source>
        <dbReference type="EMBL" id="SBS86185.1"/>
    </source>
</evidence>
<dbReference type="Proteomes" id="UP000078546">
    <property type="component" value="Unassembled WGS sequence"/>
</dbReference>
<protein>
    <submittedName>
        <fullName evidence="3">Uncharacterized protein</fullName>
    </submittedName>
</protein>
<feature type="compositionally biased region" description="Polar residues" evidence="1">
    <location>
        <begin position="977"/>
        <end position="1000"/>
    </location>
</feature>
<feature type="compositionally biased region" description="Basic and acidic residues" evidence="1">
    <location>
        <begin position="217"/>
        <end position="238"/>
    </location>
</feature>
<reference evidence="4 5" key="1">
    <citation type="submission" date="2016-05" db="EMBL/GenBank/DDBJ databases">
        <authorList>
            <person name="Naeem Raeece"/>
        </authorList>
    </citation>
    <scope>NUCLEOTIDE SEQUENCE [LARGE SCALE GENOMIC DNA]</scope>
</reference>
<feature type="region of interest" description="Disordered" evidence="1">
    <location>
        <begin position="717"/>
        <end position="746"/>
    </location>
</feature>
<evidence type="ECO:0000313" key="4">
    <source>
        <dbReference type="Proteomes" id="UP000078546"/>
    </source>
</evidence>
<proteinExistence type="predicted"/>
<dbReference type="PANTHER" id="PTHR45615:SF80">
    <property type="entry name" value="GRIP DOMAIN-CONTAINING PROTEIN"/>
    <property type="match status" value="1"/>
</dbReference>
<organism evidence="3 4">
    <name type="scientific">Plasmodium ovale curtisi</name>
    <dbReference type="NCBI Taxonomy" id="864141"/>
    <lineage>
        <taxon>Eukaryota</taxon>
        <taxon>Sar</taxon>
        <taxon>Alveolata</taxon>
        <taxon>Apicomplexa</taxon>
        <taxon>Aconoidasida</taxon>
        <taxon>Haemosporida</taxon>
        <taxon>Plasmodiidae</taxon>
        <taxon>Plasmodium</taxon>
        <taxon>Plasmodium (Plasmodium)</taxon>
    </lineage>
</organism>
<name>A0A1A8X6V6_PLAOA</name>
<dbReference type="EMBL" id="FLQV01001621">
    <property type="protein sequence ID" value="SBS99957.1"/>
    <property type="molecule type" value="Genomic_DNA"/>
</dbReference>
<evidence type="ECO:0000313" key="3">
    <source>
        <dbReference type="EMBL" id="SBS99957.1"/>
    </source>
</evidence>
<gene>
    <name evidence="3" type="ORF">POVCU1_056390</name>
    <name evidence="2" type="ORF">POVCU2_0035740</name>
</gene>
<accession>A0A1A8X6V6</accession>
<feature type="region of interest" description="Disordered" evidence="1">
    <location>
        <begin position="211"/>
        <end position="238"/>
    </location>
</feature>
<reference evidence="3" key="2">
    <citation type="submission" date="2016-05" db="EMBL/GenBank/DDBJ databases">
        <authorList>
            <person name="Lavstsen T."/>
            <person name="Jespersen J.S."/>
        </authorList>
    </citation>
    <scope>NUCLEOTIDE SEQUENCE [LARGE SCALE GENOMIC DNA]</scope>
</reference>
<evidence type="ECO:0000313" key="5">
    <source>
        <dbReference type="Proteomes" id="UP000078560"/>
    </source>
</evidence>
<dbReference type="PANTHER" id="PTHR45615">
    <property type="entry name" value="MYOSIN HEAVY CHAIN, NON-MUSCLE"/>
    <property type="match status" value="1"/>
</dbReference>
<feature type="region of interest" description="Disordered" evidence="1">
    <location>
        <begin position="1514"/>
        <end position="1557"/>
    </location>
</feature>
<feature type="compositionally biased region" description="Basic residues" evidence="1">
    <location>
        <begin position="915"/>
        <end position="935"/>
    </location>
</feature>
<feature type="region of interest" description="Disordered" evidence="1">
    <location>
        <begin position="1"/>
        <end position="58"/>
    </location>
</feature>
<feature type="region of interest" description="Disordered" evidence="1">
    <location>
        <begin position="900"/>
        <end position="1003"/>
    </location>
</feature>
<evidence type="ECO:0000256" key="1">
    <source>
        <dbReference type="SAM" id="MobiDB-lite"/>
    </source>
</evidence>
<dbReference type="EMBL" id="FLQU01000475">
    <property type="protein sequence ID" value="SBS86185.1"/>
    <property type="molecule type" value="Genomic_DNA"/>
</dbReference>
<dbReference type="VEuPathDB" id="PlasmoDB:PocGH01_12037200"/>